<dbReference type="PANTHER" id="PTHR19847">
    <property type="entry name" value="DDB1- AND CUL4-ASSOCIATED FACTOR 11"/>
    <property type="match status" value="1"/>
</dbReference>
<name>A0AAJ5YPP3_9BASI</name>
<feature type="region of interest" description="Disordered" evidence="2">
    <location>
        <begin position="1"/>
        <end position="81"/>
    </location>
</feature>
<keyword evidence="4" id="KW-1185">Reference proteome</keyword>
<dbReference type="SMART" id="SM00320">
    <property type="entry name" value="WD40"/>
    <property type="match status" value="4"/>
</dbReference>
<dbReference type="InterPro" id="IPR001680">
    <property type="entry name" value="WD40_rpt"/>
</dbReference>
<evidence type="ECO:0000313" key="3">
    <source>
        <dbReference type="EMBL" id="WFC98268.1"/>
    </source>
</evidence>
<evidence type="ECO:0000313" key="4">
    <source>
        <dbReference type="Proteomes" id="UP001219567"/>
    </source>
</evidence>
<evidence type="ECO:0000256" key="2">
    <source>
        <dbReference type="SAM" id="MobiDB-lite"/>
    </source>
</evidence>
<gene>
    <name evidence="3" type="ORF">MYAM1_000993</name>
</gene>
<reference evidence="3 4" key="1">
    <citation type="submission" date="2023-03" db="EMBL/GenBank/DDBJ databases">
        <title>Mating type loci evolution in Malassezia.</title>
        <authorList>
            <person name="Coelho M.A."/>
        </authorList>
    </citation>
    <scope>NUCLEOTIDE SEQUENCE [LARGE SCALE GENOMIC DNA]</scope>
    <source>
        <strain evidence="3 4">CBS 9725</strain>
    </source>
</reference>
<dbReference type="InterPro" id="IPR051859">
    <property type="entry name" value="DCAF"/>
</dbReference>
<protein>
    <recommendedName>
        <fullName evidence="5">WD40 repeat-like protein</fullName>
    </recommendedName>
</protein>
<dbReference type="PROSITE" id="PS50082">
    <property type="entry name" value="WD_REPEATS_2"/>
    <property type="match status" value="2"/>
</dbReference>
<feature type="repeat" description="WD" evidence="1">
    <location>
        <begin position="414"/>
        <end position="448"/>
    </location>
</feature>
<feature type="compositionally biased region" description="Acidic residues" evidence="2">
    <location>
        <begin position="43"/>
        <end position="81"/>
    </location>
</feature>
<dbReference type="GO" id="GO:0080008">
    <property type="term" value="C:Cul4-RING E3 ubiquitin ligase complex"/>
    <property type="evidence" value="ECO:0007669"/>
    <property type="project" value="TreeGrafter"/>
</dbReference>
<sequence length="635" mass="71015">MSEQQSDSIDAGGPAPMPRSQDSAGRDTDHLAEIMAAQGMPESELDDDYEDDDQDDDDFYDMNEEDSENENDQSVDTGDGLDEIDAEDIDVDEAMEPGSLEGDSGATFFLETEDADGNVVGNHVHHMSLRELQQLLTYGMASFEQDEPSSEESDDNASGVSEYLTQSLSRWRLDRSSDSPLDLWEPVTRPVRAGQELLHSGDFGVPWTAKYGGIASQIARRKTLARPSWKFQLAYPLLPNSRGVLVAQYPAPCYSGQYSADSSFFYTCTRDMRVHVYDTTIAPLSRPETVWDQSYFRGRDDDNMEQVTSLNLIQTVEARGGQWTITDVNLSPDNQWIVYSSISPYVGLSPVRRIEDDTDPSANQVTLDFSANSGDHAGIWSLRFSGDSREIIAGAHYGHIYVYDVEAQRRVLSVPAHDDDVNSVTFADSASSNVFVSGSDDALLKVWDRRSLVRGKPAGCLPGHTEGITYISPKGDGRYCISNSKDQSVRLWDLRNLRSIQDVERWATLDCGLNGWDYRYMPYRRPRYYAHPEDCSVMTYTQVIDRNQVHPLQTSDGFSCDPTAPEDALPAPQQARRNRSTSRLGRIRQSTGRQQCIVRDVSWHSDEPTLMSTAWDSDGQTGSVAQHQWKPTSVM</sequence>
<proteinExistence type="predicted"/>
<feature type="region of interest" description="Disordered" evidence="2">
    <location>
        <begin position="611"/>
        <end position="635"/>
    </location>
</feature>
<dbReference type="Gene3D" id="2.130.10.10">
    <property type="entry name" value="YVTN repeat-like/Quinoprotein amine dehydrogenase"/>
    <property type="match status" value="1"/>
</dbReference>
<dbReference type="GO" id="GO:0043161">
    <property type="term" value="P:proteasome-mediated ubiquitin-dependent protein catabolic process"/>
    <property type="evidence" value="ECO:0007669"/>
    <property type="project" value="TreeGrafter"/>
</dbReference>
<feature type="repeat" description="WD" evidence="1">
    <location>
        <begin position="461"/>
        <end position="502"/>
    </location>
</feature>
<dbReference type="EMBL" id="CP119943">
    <property type="protein sequence ID" value="WFC98268.1"/>
    <property type="molecule type" value="Genomic_DNA"/>
</dbReference>
<accession>A0AAJ5YPP3</accession>
<dbReference type="Pfam" id="PF00400">
    <property type="entry name" value="WD40"/>
    <property type="match status" value="3"/>
</dbReference>
<dbReference type="InterPro" id="IPR015943">
    <property type="entry name" value="WD40/YVTN_repeat-like_dom_sf"/>
</dbReference>
<dbReference type="InterPro" id="IPR036322">
    <property type="entry name" value="WD40_repeat_dom_sf"/>
</dbReference>
<dbReference type="Proteomes" id="UP001219567">
    <property type="component" value="Chromosome 1"/>
</dbReference>
<evidence type="ECO:0000256" key="1">
    <source>
        <dbReference type="PROSITE-ProRule" id="PRU00221"/>
    </source>
</evidence>
<feature type="region of interest" description="Disordered" evidence="2">
    <location>
        <begin position="552"/>
        <end position="593"/>
    </location>
</feature>
<dbReference type="PROSITE" id="PS50294">
    <property type="entry name" value="WD_REPEATS_REGION"/>
    <property type="match status" value="2"/>
</dbReference>
<dbReference type="SUPFAM" id="SSF50978">
    <property type="entry name" value="WD40 repeat-like"/>
    <property type="match status" value="1"/>
</dbReference>
<keyword evidence="1" id="KW-0853">WD repeat</keyword>
<evidence type="ECO:0008006" key="5">
    <source>
        <dbReference type="Google" id="ProtNLM"/>
    </source>
</evidence>
<dbReference type="AlphaFoldDB" id="A0AAJ5YPP3"/>
<dbReference type="PANTHER" id="PTHR19847:SF7">
    <property type="entry name" value="DDB1- AND CUL4-ASSOCIATED FACTOR 11"/>
    <property type="match status" value="1"/>
</dbReference>
<organism evidence="3 4">
    <name type="scientific">Malassezia yamatoensis</name>
    <dbReference type="NCBI Taxonomy" id="253288"/>
    <lineage>
        <taxon>Eukaryota</taxon>
        <taxon>Fungi</taxon>
        <taxon>Dikarya</taxon>
        <taxon>Basidiomycota</taxon>
        <taxon>Ustilaginomycotina</taxon>
        <taxon>Malasseziomycetes</taxon>
        <taxon>Malasseziales</taxon>
        <taxon>Malasseziaceae</taxon>
        <taxon>Malassezia</taxon>
    </lineage>
</organism>